<dbReference type="GO" id="GO:1901135">
    <property type="term" value="P:carbohydrate derivative metabolic process"/>
    <property type="evidence" value="ECO:0007669"/>
    <property type="project" value="UniProtKB-ARBA"/>
</dbReference>
<dbReference type="Proteomes" id="UP000199698">
    <property type="component" value="Unassembled WGS sequence"/>
</dbReference>
<dbReference type="InterPro" id="IPR001296">
    <property type="entry name" value="Glyco_trans_1"/>
</dbReference>
<dbReference type="EMBL" id="FMBA01000024">
    <property type="protein sequence ID" value="SCC09386.1"/>
    <property type="molecule type" value="Genomic_DNA"/>
</dbReference>
<evidence type="ECO:0000313" key="2">
    <source>
        <dbReference type="EMBL" id="SCC09386.1"/>
    </source>
</evidence>
<proteinExistence type="predicted"/>
<gene>
    <name evidence="2" type="ORF">GA0061080_10245</name>
</gene>
<dbReference type="STRING" id="1798183.GA0061080_10245"/>
<dbReference type="Gene3D" id="3.40.50.2000">
    <property type="entry name" value="Glycogen Phosphorylase B"/>
    <property type="match status" value="2"/>
</dbReference>
<dbReference type="OrthoDB" id="9802524at2"/>
<name>A0A1C4BR60_9GAMM</name>
<dbReference type="PANTHER" id="PTHR12526:SF641">
    <property type="entry name" value="LIPOPOLYSACCHARIDE CORE BIOSYNTHESIS PROTEIN RFAG"/>
    <property type="match status" value="1"/>
</dbReference>
<keyword evidence="3" id="KW-1185">Reference proteome</keyword>
<reference evidence="3" key="1">
    <citation type="submission" date="2016-08" db="EMBL/GenBank/DDBJ databases">
        <authorList>
            <person name="Varghese N."/>
            <person name="Submissions Spin"/>
        </authorList>
    </citation>
    <scope>NUCLEOTIDE SEQUENCE [LARGE SCALE GENOMIC DNA]</scope>
    <source>
        <strain evidence="3">R-53144</strain>
    </source>
</reference>
<accession>A0A1C4BR60</accession>
<dbReference type="RefSeq" id="WP_091123475.1">
    <property type="nucleotide sequence ID" value="NZ_FMBA01000024.1"/>
</dbReference>
<dbReference type="GO" id="GO:0016757">
    <property type="term" value="F:glycosyltransferase activity"/>
    <property type="evidence" value="ECO:0007669"/>
    <property type="project" value="InterPro"/>
</dbReference>
<protein>
    <submittedName>
        <fullName evidence="2">UDP-glucose:(Heptosyl)LPS alpha-1,3-glucosyltransferase</fullName>
    </submittedName>
</protein>
<dbReference type="Pfam" id="PF00534">
    <property type="entry name" value="Glycos_transf_1"/>
    <property type="match status" value="1"/>
</dbReference>
<keyword evidence="2" id="KW-0808">Transferase</keyword>
<dbReference type="PANTHER" id="PTHR12526">
    <property type="entry name" value="GLYCOSYLTRANSFERASE"/>
    <property type="match status" value="1"/>
</dbReference>
<dbReference type="SUPFAM" id="SSF53756">
    <property type="entry name" value="UDP-Glycosyltransferase/glycogen phosphorylase"/>
    <property type="match status" value="1"/>
</dbReference>
<organism evidence="2 3">
    <name type="scientific">Gilliamella intestini</name>
    <dbReference type="NCBI Taxonomy" id="1798183"/>
    <lineage>
        <taxon>Bacteria</taxon>
        <taxon>Pseudomonadati</taxon>
        <taxon>Pseudomonadota</taxon>
        <taxon>Gammaproteobacteria</taxon>
        <taxon>Orbales</taxon>
        <taxon>Orbaceae</taxon>
        <taxon>Gilliamella</taxon>
    </lineage>
</organism>
<feature type="domain" description="Glycosyl transferase family 1" evidence="1">
    <location>
        <begin position="184"/>
        <end position="348"/>
    </location>
</feature>
<evidence type="ECO:0000259" key="1">
    <source>
        <dbReference type="Pfam" id="PF00534"/>
    </source>
</evidence>
<sequence>MQLAFCIYKYFPFGGLQRDFLQIAKACQAQGHQVRIYVMSWQGDKPTGFDVVLVPKKGWSNHSRNQSYYRWVKAHLQANPVDCVVGFNKMPDLDVYFAGDTCYAEKVSHKGFLYKWSKRCKHYLAFEDAVFNQHSQTKVMVLTKQQISDFEHYYHTDPSRFYLLPPGIAQDRQYNYESLAKGKQFRQANQIDEHNFVIVQIGSDFKRKGVDRSLTAIAALPCDLKQKVTFLVVGQDNPEAYQKLAKQLGIEYQVRFFAGRNDIPDFLFAADLLLHPARQEAAGMVLIEGLAAGVPVIVSSISGYAYHIDDANAGVVLDEPFVQSALNEALQNAITNHDQLLTWHQNAIHYGKTADLYHLAQRAADIILGCDHYE</sequence>
<evidence type="ECO:0000313" key="3">
    <source>
        <dbReference type="Proteomes" id="UP000199698"/>
    </source>
</evidence>
<dbReference type="AlphaFoldDB" id="A0A1C4BR60"/>
<dbReference type="CDD" id="cd03801">
    <property type="entry name" value="GT4_PimA-like"/>
    <property type="match status" value="1"/>
</dbReference>